<dbReference type="InterPro" id="IPR001902">
    <property type="entry name" value="SLC26A/SulP_fam"/>
</dbReference>
<comment type="subcellular location">
    <subcellularLocation>
        <location evidence="1">Membrane</location>
        <topology evidence="1">Multi-pass membrane protein</topology>
    </subcellularLocation>
</comment>
<dbReference type="InterPro" id="IPR036513">
    <property type="entry name" value="STAS_dom_sf"/>
</dbReference>
<feature type="transmembrane region" description="Helical" evidence="5">
    <location>
        <begin position="33"/>
        <end position="53"/>
    </location>
</feature>
<dbReference type="SUPFAM" id="SSF52091">
    <property type="entry name" value="SpoIIaa-like"/>
    <property type="match status" value="1"/>
</dbReference>
<comment type="caution">
    <text evidence="7">The sequence shown here is derived from an EMBL/GenBank/DDBJ whole genome shotgun (WGS) entry which is preliminary data.</text>
</comment>
<feature type="transmembrane region" description="Helical" evidence="5">
    <location>
        <begin position="258"/>
        <end position="277"/>
    </location>
</feature>
<dbReference type="Pfam" id="PF00916">
    <property type="entry name" value="Sulfate_transp"/>
    <property type="match status" value="1"/>
</dbReference>
<dbReference type="Pfam" id="PF01740">
    <property type="entry name" value="STAS"/>
    <property type="match status" value="1"/>
</dbReference>
<evidence type="ECO:0000256" key="2">
    <source>
        <dbReference type="ARBA" id="ARBA00022692"/>
    </source>
</evidence>
<feature type="domain" description="STAS" evidence="6">
    <location>
        <begin position="446"/>
        <end position="561"/>
    </location>
</feature>
<name>A0A084SEC1_9BACT</name>
<dbReference type="PROSITE" id="PS50801">
    <property type="entry name" value="STAS"/>
    <property type="match status" value="1"/>
</dbReference>
<feature type="transmembrane region" description="Helical" evidence="5">
    <location>
        <begin position="137"/>
        <end position="156"/>
    </location>
</feature>
<feature type="transmembrane region" description="Helical" evidence="5">
    <location>
        <begin position="82"/>
        <end position="101"/>
    </location>
</feature>
<dbReference type="AlphaFoldDB" id="A0A084SEC1"/>
<reference evidence="7 8" key="1">
    <citation type="submission" date="2014-07" db="EMBL/GenBank/DDBJ databases">
        <title>Draft Genome Sequence of Gephyronic Acid Producer, Cystobacter violaceus Strain Cb vi76.</title>
        <authorList>
            <person name="Stevens D.C."/>
            <person name="Young J."/>
            <person name="Carmichael R."/>
            <person name="Tan J."/>
            <person name="Taylor R.E."/>
        </authorList>
    </citation>
    <scope>NUCLEOTIDE SEQUENCE [LARGE SCALE GENOMIC DNA]</scope>
    <source>
        <strain evidence="7 8">Cb vi76</strain>
    </source>
</reference>
<evidence type="ECO:0000259" key="6">
    <source>
        <dbReference type="PROSITE" id="PS50801"/>
    </source>
</evidence>
<evidence type="ECO:0000256" key="3">
    <source>
        <dbReference type="ARBA" id="ARBA00022989"/>
    </source>
</evidence>
<dbReference type="Gene3D" id="3.30.750.24">
    <property type="entry name" value="STAS domain"/>
    <property type="match status" value="1"/>
</dbReference>
<evidence type="ECO:0000256" key="1">
    <source>
        <dbReference type="ARBA" id="ARBA00004141"/>
    </source>
</evidence>
<feature type="transmembrane region" description="Helical" evidence="5">
    <location>
        <begin position="391"/>
        <end position="422"/>
    </location>
</feature>
<sequence>MGQRSTTTARRASFIPFLASLRGYQPGWLKRDLVGALTITALLIPEGMAYAQLAGAPPQAAFYACPAALVLYALLGSSRQLVVAVSATVAVLSAATVSALAPSGSAHYLALTAGLAVLAGLISLLAGVLRLGRIAQFFSPSVLTGFVFGLALVIAMKQVPKLFGLKGTGEGFFEQLWFLLTHLPEAHLPTLLVGASCLVLLVALERVSERLPAALVVLVLAILASHLLGLQARRVEVVGDIPAGLAAPRLPDMKWSDVLALLPGAFGIALVAFAEAIGPARMLGARHGYPVNANRELIGLGCANMGAGLFQGFSIGCSLSKSAANDQAGARSQVSSLVAAGLTLLVALFFTPLFRALPEATLGAIVVVAVSGMMEVGELRRLFRMRRADFLVAMAALLGVLVFDVLPGLLLAVGLSLFLTLYRASLPRLSELGRAAGTLDFVDMRHQPSARPLPGLMVLRPNEGIFFANAESLREELLERIQRNPRPVKALLLDLEVTTDLDVPGADMLAGLHEDLENLGVTLLLARALAPTQQMMEHTGVLEKVGREHLYPHVLGGVVDYLARHSPQARDERELFHDGLQRLGTLAEELEDSMPEEEREQLEQMRRLLRQAESALRAPRDTGPH</sequence>
<proteinExistence type="predicted"/>
<keyword evidence="3 5" id="KW-1133">Transmembrane helix</keyword>
<dbReference type="NCBIfam" id="TIGR00815">
    <property type="entry name" value="sulP"/>
    <property type="match status" value="1"/>
</dbReference>
<gene>
    <name evidence="7" type="ORF">Q664_51350</name>
</gene>
<feature type="transmembrane region" description="Helical" evidence="5">
    <location>
        <begin position="334"/>
        <end position="354"/>
    </location>
</feature>
<feature type="transmembrane region" description="Helical" evidence="5">
    <location>
        <begin position="360"/>
        <end position="379"/>
    </location>
</feature>
<keyword evidence="4 5" id="KW-0472">Membrane</keyword>
<feature type="transmembrane region" description="Helical" evidence="5">
    <location>
        <begin position="211"/>
        <end position="230"/>
    </location>
</feature>
<evidence type="ECO:0000313" key="7">
    <source>
        <dbReference type="EMBL" id="KFA86806.1"/>
    </source>
</evidence>
<dbReference type="InterPro" id="IPR002645">
    <property type="entry name" value="STAS_dom"/>
</dbReference>
<dbReference type="CDD" id="cd07042">
    <property type="entry name" value="STAS_SulP_like_sulfate_transporter"/>
    <property type="match status" value="1"/>
</dbReference>
<feature type="transmembrane region" description="Helical" evidence="5">
    <location>
        <begin position="186"/>
        <end position="204"/>
    </location>
</feature>
<dbReference type="Proteomes" id="UP000028547">
    <property type="component" value="Unassembled WGS sequence"/>
</dbReference>
<dbReference type="EMBL" id="JPMI01000423">
    <property type="protein sequence ID" value="KFA86806.1"/>
    <property type="molecule type" value="Genomic_DNA"/>
</dbReference>
<feature type="transmembrane region" description="Helical" evidence="5">
    <location>
        <begin position="107"/>
        <end position="125"/>
    </location>
</feature>
<evidence type="ECO:0000256" key="5">
    <source>
        <dbReference type="SAM" id="Phobius"/>
    </source>
</evidence>
<keyword evidence="2 5" id="KW-0812">Transmembrane</keyword>
<feature type="transmembrane region" description="Helical" evidence="5">
    <location>
        <begin position="59"/>
        <end position="75"/>
    </location>
</feature>
<accession>A0A084SEC1</accession>
<evidence type="ECO:0000256" key="4">
    <source>
        <dbReference type="ARBA" id="ARBA00023136"/>
    </source>
</evidence>
<dbReference type="RefSeq" id="WP_043414183.1">
    <property type="nucleotide sequence ID" value="NZ_JPMI01000423.1"/>
</dbReference>
<dbReference type="InterPro" id="IPR011547">
    <property type="entry name" value="SLC26A/SulP_dom"/>
</dbReference>
<evidence type="ECO:0000313" key="8">
    <source>
        <dbReference type="Proteomes" id="UP000028547"/>
    </source>
</evidence>
<protein>
    <submittedName>
        <fullName evidence="7">Sulfate permease</fullName>
    </submittedName>
</protein>
<organism evidence="7 8">
    <name type="scientific">Archangium violaceum Cb vi76</name>
    <dbReference type="NCBI Taxonomy" id="1406225"/>
    <lineage>
        <taxon>Bacteria</taxon>
        <taxon>Pseudomonadati</taxon>
        <taxon>Myxococcota</taxon>
        <taxon>Myxococcia</taxon>
        <taxon>Myxococcales</taxon>
        <taxon>Cystobacterineae</taxon>
        <taxon>Archangiaceae</taxon>
        <taxon>Archangium</taxon>
    </lineage>
</organism>
<dbReference type="GO" id="GO:0016020">
    <property type="term" value="C:membrane"/>
    <property type="evidence" value="ECO:0007669"/>
    <property type="project" value="UniProtKB-SubCell"/>
</dbReference>
<dbReference type="GO" id="GO:0055085">
    <property type="term" value="P:transmembrane transport"/>
    <property type="evidence" value="ECO:0007669"/>
    <property type="project" value="InterPro"/>
</dbReference>
<dbReference type="PANTHER" id="PTHR11814">
    <property type="entry name" value="SULFATE TRANSPORTER"/>
    <property type="match status" value="1"/>
</dbReference>